<feature type="non-terminal residue" evidence="1">
    <location>
        <position position="1"/>
    </location>
</feature>
<accession>S8CIB8</accession>
<organism evidence="1 2">
    <name type="scientific">Genlisea aurea</name>
    <dbReference type="NCBI Taxonomy" id="192259"/>
    <lineage>
        <taxon>Eukaryota</taxon>
        <taxon>Viridiplantae</taxon>
        <taxon>Streptophyta</taxon>
        <taxon>Embryophyta</taxon>
        <taxon>Tracheophyta</taxon>
        <taxon>Spermatophyta</taxon>
        <taxon>Magnoliopsida</taxon>
        <taxon>eudicotyledons</taxon>
        <taxon>Gunneridae</taxon>
        <taxon>Pentapetalae</taxon>
        <taxon>asterids</taxon>
        <taxon>lamiids</taxon>
        <taxon>Lamiales</taxon>
        <taxon>Lentibulariaceae</taxon>
        <taxon>Genlisea</taxon>
    </lineage>
</organism>
<name>S8CIB8_9LAMI</name>
<dbReference type="EMBL" id="AUSU01004853">
    <property type="protein sequence ID" value="EPS64391.1"/>
    <property type="molecule type" value="Genomic_DNA"/>
</dbReference>
<comment type="caution">
    <text evidence="1">The sequence shown here is derived from an EMBL/GenBank/DDBJ whole genome shotgun (WGS) entry which is preliminary data.</text>
</comment>
<proteinExistence type="predicted"/>
<dbReference type="OrthoDB" id="914111at2759"/>
<feature type="non-terminal residue" evidence="1">
    <location>
        <position position="51"/>
    </location>
</feature>
<reference evidence="1 2" key="1">
    <citation type="journal article" date="2013" name="BMC Genomics">
        <title>The miniature genome of a carnivorous plant Genlisea aurea contains a low number of genes and short non-coding sequences.</title>
        <authorList>
            <person name="Leushkin E.V."/>
            <person name="Sutormin R.A."/>
            <person name="Nabieva E.R."/>
            <person name="Penin A.A."/>
            <person name="Kondrashov A.S."/>
            <person name="Logacheva M.D."/>
        </authorList>
    </citation>
    <scope>NUCLEOTIDE SEQUENCE [LARGE SCALE GENOMIC DNA]</scope>
</reference>
<dbReference type="Proteomes" id="UP000015453">
    <property type="component" value="Unassembled WGS sequence"/>
</dbReference>
<keyword evidence="2" id="KW-1185">Reference proteome</keyword>
<evidence type="ECO:0000313" key="2">
    <source>
        <dbReference type="Proteomes" id="UP000015453"/>
    </source>
</evidence>
<sequence>AEATRPVHLLDRDSRMEEQVWSRPDIEFVKLNFDSGQTTNKGTGFGGIIRD</sequence>
<gene>
    <name evidence="1" type="ORF">M569_10390</name>
</gene>
<protein>
    <submittedName>
        <fullName evidence="1">Uncharacterized protein</fullName>
    </submittedName>
</protein>
<dbReference type="AlphaFoldDB" id="S8CIB8"/>
<evidence type="ECO:0000313" key="1">
    <source>
        <dbReference type="EMBL" id="EPS64391.1"/>
    </source>
</evidence>